<evidence type="ECO:0000259" key="2">
    <source>
        <dbReference type="Pfam" id="PF10551"/>
    </source>
</evidence>
<reference evidence="3" key="1">
    <citation type="journal article" date="2023" name="Plant J.">
        <title>Genome sequences and population genomics provide insights into the demographic history, inbreeding, and mutation load of two 'living fossil' tree species of Dipteronia.</title>
        <authorList>
            <person name="Feng Y."/>
            <person name="Comes H.P."/>
            <person name="Chen J."/>
            <person name="Zhu S."/>
            <person name="Lu R."/>
            <person name="Zhang X."/>
            <person name="Li P."/>
            <person name="Qiu J."/>
            <person name="Olsen K.M."/>
            <person name="Qiu Y."/>
        </authorList>
    </citation>
    <scope>NUCLEOTIDE SEQUENCE</scope>
    <source>
        <strain evidence="3">NBL</strain>
    </source>
</reference>
<dbReference type="PANTHER" id="PTHR31973">
    <property type="entry name" value="POLYPROTEIN, PUTATIVE-RELATED"/>
    <property type="match status" value="1"/>
</dbReference>
<accession>A0AAE0EEX5</accession>
<protein>
    <recommendedName>
        <fullName evidence="2">MULE transposase domain-containing protein</fullName>
    </recommendedName>
</protein>
<comment type="caution">
    <text evidence="3">The sequence shown here is derived from an EMBL/GenBank/DDBJ whole genome shotgun (WGS) entry which is preliminary data.</text>
</comment>
<evidence type="ECO:0000313" key="3">
    <source>
        <dbReference type="EMBL" id="KAK3225292.1"/>
    </source>
</evidence>
<dbReference type="PANTHER" id="PTHR31973:SF187">
    <property type="entry name" value="MUTATOR TRANSPOSASE MUDRA PROTEIN"/>
    <property type="match status" value="1"/>
</dbReference>
<feature type="region of interest" description="Disordered" evidence="1">
    <location>
        <begin position="27"/>
        <end position="55"/>
    </location>
</feature>
<dbReference type="Pfam" id="PF10551">
    <property type="entry name" value="MULE"/>
    <property type="match status" value="1"/>
</dbReference>
<feature type="compositionally biased region" description="Acidic residues" evidence="1">
    <location>
        <begin position="29"/>
        <end position="39"/>
    </location>
</feature>
<dbReference type="Proteomes" id="UP001281410">
    <property type="component" value="Unassembled WGS sequence"/>
</dbReference>
<evidence type="ECO:0000256" key="1">
    <source>
        <dbReference type="SAM" id="MobiDB-lite"/>
    </source>
</evidence>
<proteinExistence type="predicted"/>
<dbReference type="InterPro" id="IPR018289">
    <property type="entry name" value="MULE_transposase_dom"/>
</dbReference>
<dbReference type="AlphaFoldDB" id="A0AAE0EEX5"/>
<gene>
    <name evidence="3" type="ORF">Dsin_005154</name>
</gene>
<keyword evidence="4" id="KW-1185">Reference proteome</keyword>
<evidence type="ECO:0000313" key="4">
    <source>
        <dbReference type="Proteomes" id="UP001281410"/>
    </source>
</evidence>
<organism evidence="3 4">
    <name type="scientific">Dipteronia sinensis</name>
    <dbReference type="NCBI Taxonomy" id="43782"/>
    <lineage>
        <taxon>Eukaryota</taxon>
        <taxon>Viridiplantae</taxon>
        <taxon>Streptophyta</taxon>
        <taxon>Embryophyta</taxon>
        <taxon>Tracheophyta</taxon>
        <taxon>Spermatophyta</taxon>
        <taxon>Magnoliopsida</taxon>
        <taxon>eudicotyledons</taxon>
        <taxon>Gunneridae</taxon>
        <taxon>Pentapetalae</taxon>
        <taxon>rosids</taxon>
        <taxon>malvids</taxon>
        <taxon>Sapindales</taxon>
        <taxon>Sapindaceae</taxon>
        <taxon>Hippocastanoideae</taxon>
        <taxon>Acereae</taxon>
        <taxon>Dipteronia</taxon>
    </lineage>
</organism>
<sequence>MDDIFHIYVTIDTKIFSDFEDNLFKNEGDNEDIESETEDQVGLSDDIGEDRLGDKSDEVGEVFGYESKSDDEFLNDLGDEISNAKLARAIKSNPFKKLKGCPWRLHAYNVNDETTMQVKTYKNEHTCHRIYKSQEARVEWIASKFQVLIKNNPDIKCGVVSDLLRDHYNVTVDAQRLYKAKKRALEVFIKEHEECFKHLREYAIMVQQCNPGLAVYIHLKEETSIFQRMFVNFETQMKGFIGGCMPFIGIDGCHLKGSYGGVILSAIALVVNSGLYPLAYCICKGETLLRWSWFLEQLHLFLKYPDDRPICFMNDRQNRMIKALNIYWPHASIRHAFDPSIKYDHVTNNMIEAFNSMLKDFRFMTYLSLTEFIKRIVMSRFQLRKEECSNWKNDIPPAMNKKILENSVESRILRTLHSGEEKYEIVGCN</sequence>
<dbReference type="EMBL" id="JANJYJ010000002">
    <property type="protein sequence ID" value="KAK3225292.1"/>
    <property type="molecule type" value="Genomic_DNA"/>
</dbReference>
<name>A0AAE0EEX5_9ROSI</name>
<feature type="domain" description="MULE transposase" evidence="2">
    <location>
        <begin position="248"/>
        <end position="335"/>
    </location>
</feature>